<feature type="transmembrane region" description="Helical" evidence="1">
    <location>
        <begin position="202"/>
        <end position="226"/>
    </location>
</feature>
<comment type="caution">
    <text evidence="2">The sequence shown here is derived from an EMBL/GenBank/DDBJ whole genome shotgun (WGS) entry which is preliminary data.</text>
</comment>
<keyword evidence="1" id="KW-0812">Transmembrane</keyword>
<organism evidence="2 3">
    <name type="scientific">Streptomyces andamanensis</name>
    <dbReference type="NCBI Taxonomy" id="1565035"/>
    <lineage>
        <taxon>Bacteria</taxon>
        <taxon>Bacillati</taxon>
        <taxon>Actinomycetota</taxon>
        <taxon>Actinomycetes</taxon>
        <taxon>Kitasatosporales</taxon>
        <taxon>Streptomycetaceae</taxon>
        <taxon>Streptomyces</taxon>
    </lineage>
</organism>
<dbReference type="RefSeq" id="WP_381738958.1">
    <property type="nucleotide sequence ID" value="NZ_JBHSDP010000013.1"/>
</dbReference>
<evidence type="ECO:0008006" key="4">
    <source>
        <dbReference type="Google" id="ProtNLM"/>
    </source>
</evidence>
<gene>
    <name evidence="2" type="ORF">ACFPC0_12685</name>
</gene>
<evidence type="ECO:0000313" key="3">
    <source>
        <dbReference type="Proteomes" id="UP001595824"/>
    </source>
</evidence>
<keyword evidence="1" id="KW-0472">Membrane</keyword>
<keyword evidence="3" id="KW-1185">Reference proteome</keyword>
<name>A0ABV8TDK0_9ACTN</name>
<dbReference type="Proteomes" id="UP001595824">
    <property type="component" value="Unassembled WGS sequence"/>
</dbReference>
<keyword evidence="1" id="KW-1133">Transmembrane helix</keyword>
<feature type="transmembrane region" description="Helical" evidence="1">
    <location>
        <begin position="17"/>
        <end position="37"/>
    </location>
</feature>
<proteinExistence type="predicted"/>
<dbReference type="EMBL" id="JBHSDP010000013">
    <property type="protein sequence ID" value="MFC4328678.1"/>
    <property type="molecule type" value="Genomic_DNA"/>
</dbReference>
<feature type="transmembrane region" description="Helical" evidence="1">
    <location>
        <begin position="71"/>
        <end position="89"/>
    </location>
</feature>
<feature type="transmembrane region" description="Helical" evidence="1">
    <location>
        <begin position="43"/>
        <end position="64"/>
    </location>
</feature>
<reference evidence="3" key="1">
    <citation type="journal article" date="2019" name="Int. J. Syst. Evol. Microbiol.">
        <title>The Global Catalogue of Microorganisms (GCM) 10K type strain sequencing project: providing services to taxonomists for standard genome sequencing and annotation.</title>
        <authorList>
            <consortium name="The Broad Institute Genomics Platform"/>
            <consortium name="The Broad Institute Genome Sequencing Center for Infectious Disease"/>
            <person name="Wu L."/>
            <person name="Ma J."/>
        </authorList>
    </citation>
    <scope>NUCLEOTIDE SEQUENCE [LARGE SCALE GENOMIC DNA]</scope>
    <source>
        <strain evidence="3">PCU 347</strain>
    </source>
</reference>
<protein>
    <recommendedName>
        <fullName evidence="4">Integral membrane protein</fullName>
    </recommendedName>
</protein>
<evidence type="ECO:0000256" key="1">
    <source>
        <dbReference type="SAM" id="Phobius"/>
    </source>
</evidence>
<accession>A0ABV8TDK0</accession>
<sequence length="311" mass="30226">MTAPHSRAASAGRDLRLLRAAVFAAVCVVLAAAGHTLGSCATVPLWTLGAGFLGALVVVVPLAGRARSLPGIAALLAAGQLVLHALFGLGQHGAGMVSGAIPMGSMGSMGAMGAMGSLGSAASPGAAGSAVPGGPLGHPGHVLSDAALVERAARYLCGTTTAGITPARAYRILVDAHVYPSGAAAPTGATGPAAAPHGAGSLAALLPSLPMLLGHVLAALAAGWLLRRGDLALVRLIALSAHGVAEGALVRSLRGALALVCALCAGLPALPGTGPRFPRAADRVLPPPTATALQHTVIRRGPPAAVLVLAA</sequence>
<evidence type="ECO:0000313" key="2">
    <source>
        <dbReference type="EMBL" id="MFC4328678.1"/>
    </source>
</evidence>